<gene>
    <name evidence="7" type="ORF">ACFPOE_15425</name>
</gene>
<evidence type="ECO:0000256" key="4">
    <source>
        <dbReference type="ARBA" id="ARBA00022989"/>
    </source>
</evidence>
<feature type="transmembrane region" description="Helical" evidence="6">
    <location>
        <begin position="111"/>
        <end position="130"/>
    </location>
</feature>
<dbReference type="PIRSF" id="PIRSF005859">
    <property type="entry name" value="PBR"/>
    <property type="match status" value="1"/>
</dbReference>
<dbReference type="Pfam" id="PF03073">
    <property type="entry name" value="TspO_MBR"/>
    <property type="match status" value="1"/>
</dbReference>
<dbReference type="EMBL" id="JBHSMF010000009">
    <property type="protein sequence ID" value="MFC5498939.1"/>
    <property type="molecule type" value="Genomic_DNA"/>
</dbReference>
<dbReference type="Proteomes" id="UP001596037">
    <property type="component" value="Unassembled WGS sequence"/>
</dbReference>
<protein>
    <submittedName>
        <fullName evidence="7">TspO/MBR family protein</fullName>
    </submittedName>
</protein>
<evidence type="ECO:0000256" key="2">
    <source>
        <dbReference type="ARBA" id="ARBA00007524"/>
    </source>
</evidence>
<organism evidence="7 8">
    <name type="scientific">Caenimonas terrae</name>
    <dbReference type="NCBI Taxonomy" id="696074"/>
    <lineage>
        <taxon>Bacteria</taxon>
        <taxon>Pseudomonadati</taxon>
        <taxon>Pseudomonadota</taxon>
        <taxon>Betaproteobacteria</taxon>
        <taxon>Burkholderiales</taxon>
        <taxon>Comamonadaceae</taxon>
        <taxon>Caenimonas</taxon>
    </lineage>
</organism>
<keyword evidence="8" id="KW-1185">Reference proteome</keyword>
<feature type="transmembrane region" description="Helical" evidence="6">
    <location>
        <begin position="79"/>
        <end position="99"/>
    </location>
</feature>
<evidence type="ECO:0000256" key="1">
    <source>
        <dbReference type="ARBA" id="ARBA00004141"/>
    </source>
</evidence>
<comment type="subcellular location">
    <subcellularLocation>
        <location evidence="1">Membrane</location>
        <topology evidence="1">Multi-pass membrane protein</topology>
    </subcellularLocation>
</comment>
<keyword evidence="3 6" id="KW-0812">Transmembrane</keyword>
<evidence type="ECO:0000313" key="7">
    <source>
        <dbReference type="EMBL" id="MFC5498939.1"/>
    </source>
</evidence>
<proteinExistence type="inferred from homology"/>
<keyword evidence="4 6" id="KW-1133">Transmembrane helix</keyword>
<dbReference type="CDD" id="cd15904">
    <property type="entry name" value="TSPO_MBR"/>
    <property type="match status" value="1"/>
</dbReference>
<dbReference type="RefSeq" id="WP_376851015.1">
    <property type="nucleotide sequence ID" value="NZ_JBHSMF010000009.1"/>
</dbReference>
<feature type="transmembrane region" description="Helical" evidence="6">
    <location>
        <begin position="53"/>
        <end position="73"/>
    </location>
</feature>
<dbReference type="PANTHER" id="PTHR10057">
    <property type="entry name" value="PERIPHERAL-TYPE BENZODIAZEPINE RECEPTOR"/>
    <property type="match status" value="1"/>
</dbReference>
<comment type="caution">
    <text evidence="7">The sequence shown here is derived from an EMBL/GenBank/DDBJ whole genome shotgun (WGS) entry which is preliminary data.</text>
</comment>
<sequence length="132" mass="14952">MNASAAWYNQLIQPAFAPPSWVFAPVWTVLYVVIAITFGSVFWLAVRRRVPAGTALPFALNIVFNLAFTPLQFGLKNNALAAIDILLVLVTLVWALRAIWPRRRWVALANLPYLAWVMFATVLQLTITWLNR</sequence>
<evidence type="ECO:0000256" key="3">
    <source>
        <dbReference type="ARBA" id="ARBA00022692"/>
    </source>
</evidence>
<evidence type="ECO:0000256" key="6">
    <source>
        <dbReference type="SAM" id="Phobius"/>
    </source>
</evidence>
<dbReference type="PANTHER" id="PTHR10057:SF0">
    <property type="entry name" value="TRANSLOCATOR PROTEIN"/>
    <property type="match status" value="1"/>
</dbReference>
<dbReference type="Gene3D" id="1.20.1260.100">
    <property type="entry name" value="TspO/MBR protein"/>
    <property type="match status" value="1"/>
</dbReference>
<dbReference type="InterPro" id="IPR004307">
    <property type="entry name" value="TspO_MBR"/>
</dbReference>
<feature type="transmembrane region" description="Helical" evidence="6">
    <location>
        <begin position="20"/>
        <end position="46"/>
    </location>
</feature>
<evidence type="ECO:0000256" key="5">
    <source>
        <dbReference type="ARBA" id="ARBA00023136"/>
    </source>
</evidence>
<name>A0ABW0NJ56_9BURK</name>
<comment type="similarity">
    <text evidence="2">Belongs to the TspO/BZRP family.</text>
</comment>
<evidence type="ECO:0000313" key="8">
    <source>
        <dbReference type="Proteomes" id="UP001596037"/>
    </source>
</evidence>
<accession>A0ABW0NJ56</accession>
<keyword evidence="5 6" id="KW-0472">Membrane</keyword>
<dbReference type="InterPro" id="IPR038330">
    <property type="entry name" value="TspO/MBR-related_sf"/>
</dbReference>
<reference evidence="8" key="1">
    <citation type="journal article" date="2019" name="Int. J. Syst. Evol. Microbiol.">
        <title>The Global Catalogue of Microorganisms (GCM) 10K type strain sequencing project: providing services to taxonomists for standard genome sequencing and annotation.</title>
        <authorList>
            <consortium name="The Broad Institute Genomics Platform"/>
            <consortium name="The Broad Institute Genome Sequencing Center for Infectious Disease"/>
            <person name="Wu L."/>
            <person name="Ma J."/>
        </authorList>
    </citation>
    <scope>NUCLEOTIDE SEQUENCE [LARGE SCALE GENOMIC DNA]</scope>
    <source>
        <strain evidence="8">CCUG 57401</strain>
    </source>
</reference>